<dbReference type="InterPro" id="IPR029020">
    <property type="entry name" value="Ammonium/urea_transptr"/>
</dbReference>
<dbReference type="Pfam" id="PF00909">
    <property type="entry name" value="Ammonium_transp"/>
    <property type="match status" value="1"/>
</dbReference>
<feature type="transmembrane region" description="Helical" evidence="8">
    <location>
        <begin position="367"/>
        <end position="386"/>
    </location>
</feature>
<feature type="transmembrane region" description="Helical" evidence="8">
    <location>
        <begin position="338"/>
        <end position="355"/>
    </location>
</feature>
<dbReference type="InterPro" id="IPR002229">
    <property type="entry name" value="RhesusRHD"/>
</dbReference>
<feature type="domain" description="Ammonium transporter AmtB-like" evidence="10">
    <location>
        <begin position="33"/>
        <end position="465"/>
    </location>
</feature>
<keyword evidence="9" id="KW-0732">Signal</keyword>
<feature type="transmembrane region" description="Helical" evidence="8">
    <location>
        <begin position="132"/>
        <end position="154"/>
    </location>
</feature>
<dbReference type="Gene3D" id="1.10.3430.10">
    <property type="entry name" value="Ammonium transporter AmtB like domains"/>
    <property type="match status" value="1"/>
</dbReference>
<dbReference type="EMBL" id="JANUHA010000005">
    <property type="protein sequence ID" value="MCS0596431.1"/>
    <property type="molecule type" value="Genomic_DNA"/>
</dbReference>
<feature type="transmembrane region" description="Helical" evidence="8">
    <location>
        <begin position="66"/>
        <end position="86"/>
    </location>
</feature>
<comment type="caution">
    <text evidence="11">The sequence shown here is derived from an EMBL/GenBank/DDBJ whole genome shotgun (WGS) entry which is preliminary data.</text>
</comment>
<proteinExistence type="inferred from homology"/>
<evidence type="ECO:0000313" key="12">
    <source>
        <dbReference type="Proteomes" id="UP001206572"/>
    </source>
</evidence>
<feature type="transmembrane region" description="Helical" evidence="8">
    <location>
        <begin position="214"/>
        <end position="235"/>
    </location>
</feature>
<comment type="similarity">
    <text evidence="2 8">Belongs to the ammonia transporter channel (TC 1.A.11.2) family.</text>
</comment>
<keyword evidence="7 8" id="KW-0924">Ammonia transport</keyword>
<comment type="subcellular location">
    <subcellularLocation>
        <location evidence="8">Cell membrane</location>
        <topology evidence="8">Multi-pass membrane protein</topology>
    </subcellularLocation>
    <subcellularLocation>
        <location evidence="1">Membrane</location>
        <topology evidence="1">Multi-pass membrane protein</topology>
    </subcellularLocation>
</comment>
<feature type="chain" id="PRO_5047490245" description="Ammonium transporter" evidence="9">
    <location>
        <begin position="24"/>
        <end position="467"/>
    </location>
</feature>
<dbReference type="RefSeq" id="WP_258827475.1">
    <property type="nucleotide sequence ID" value="NZ_JANUHA010000005.1"/>
</dbReference>
<accession>A0ABT2AJT3</accession>
<keyword evidence="3 8" id="KW-0813">Transport</keyword>
<name>A0ABT2AJT3_9BURK</name>
<evidence type="ECO:0000256" key="8">
    <source>
        <dbReference type="RuleBase" id="RU362002"/>
    </source>
</evidence>
<keyword evidence="12" id="KW-1185">Reference proteome</keyword>
<feature type="transmembrane region" description="Helical" evidence="8">
    <location>
        <begin position="413"/>
        <end position="435"/>
    </location>
</feature>
<dbReference type="Proteomes" id="UP001206572">
    <property type="component" value="Unassembled WGS sequence"/>
</dbReference>
<evidence type="ECO:0000256" key="7">
    <source>
        <dbReference type="ARBA" id="ARBA00023177"/>
    </source>
</evidence>
<dbReference type="PRINTS" id="PR00342">
    <property type="entry name" value="RHESUSRHD"/>
</dbReference>
<evidence type="ECO:0000256" key="9">
    <source>
        <dbReference type="SAM" id="SignalP"/>
    </source>
</evidence>
<evidence type="ECO:0000256" key="1">
    <source>
        <dbReference type="ARBA" id="ARBA00004141"/>
    </source>
</evidence>
<dbReference type="PROSITE" id="PS01219">
    <property type="entry name" value="AMMONIUM_TRANSP"/>
    <property type="match status" value="1"/>
</dbReference>
<dbReference type="InterPro" id="IPR001905">
    <property type="entry name" value="Ammonium_transpt"/>
</dbReference>
<feature type="transmembrane region" description="Helical" evidence="8">
    <location>
        <begin position="247"/>
        <end position="268"/>
    </location>
</feature>
<dbReference type="PANTHER" id="PTHR43029">
    <property type="entry name" value="AMMONIUM TRANSPORTER MEP2"/>
    <property type="match status" value="1"/>
</dbReference>
<gene>
    <name evidence="11" type="primary">amt</name>
    <name evidence="11" type="ORF">NX780_08715</name>
</gene>
<evidence type="ECO:0000313" key="11">
    <source>
        <dbReference type="EMBL" id="MCS0596431.1"/>
    </source>
</evidence>
<keyword evidence="6 8" id="KW-0472">Membrane</keyword>
<keyword evidence="4 8" id="KW-0812">Transmembrane</keyword>
<dbReference type="InterPro" id="IPR024041">
    <property type="entry name" value="NH4_transpt_AmtB-like_dom"/>
</dbReference>
<evidence type="ECO:0000256" key="3">
    <source>
        <dbReference type="ARBA" id="ARBA00022448"/>
    </source>
</evidence>
<feature type="transmembrane region" description="Helical" evidence="8">
    <location>
        <begin position="312"/>
        <end position="332"/>
    </location>
</feature>
<feature type="transmembrane region" description="Helical" evidence="8">
    <location>
        <begin position="161"/>
        <end position="185"/>
    </location>
</feature>
<feature type="signal peptide" evidence="9">
    <location>
        <begin position="1"/>
        <end position="23"/>
    </location>
</feature>
<dbReference type="InterPro" id="IPR018047">
    <property type="entry name" value="Ammonium_transpt_CS"/>
</dbReference>
<dbReference type="SUPFAM" id="SSF111352">
    <property type="entry name" value="Ammonium transporter"/>
    <property type="match status" value="1"/>
</dbReference>
<dbReference type="PANTHER" id="PTHR43029:SF10">
    <property type="entry name" value="AMMONIUM TRANSPORTER MEP2"/>
    <property type="match status" value="1"/>
</dbReference>
<keyword evidence="5 8" id="KW-1133">Transmembrane helix</keyword>
<evidence type="ECO:0000256" key="4">
    <source>
        <dbReference type="ARBA" id="ARBA00022692"/>
    </source>
</evidence>
<reference evidence="11 12" key="1">
    <citation type="submission" date="2022-08" db="EMBL/GenBank/DDBJ databases">
        <title>Reclassification of Massilia species as members of the genera Telluria, Duganella, Pseudoduganella, Mokoshia gen. nov. and Zemynaea gen. nov. using orthogonal and non-orthogonal genome-based approaches.</title>
        <authorList>
            <person name="Bowman J.P."/>
        </authorList>
    </citation>
    <scope>NUCLEOTIDE SEQUENCE [LARGE SCALE GENOMIC DNA]</scope>
    <source>
        <strain evidence="11 12">JCM 31661</strain>
    </source>
</reference>
<evidence type="ECO:0000256" key="5">
    <source>
        <dbReference type="ARBA" id="ARBA00022989"/>
    </source>
</evidence>
<organism evidence="11 12">
    <name type="scientific">Massilia agri</name>
    <dbReference type="NCBI Taxonomy" id="1886785"/>
    <lineage>
        <taxon>Bacteria</taxon>
        <taxon>Pseudomonadati</taxon>
        <taxon>Pseudomonadota</taxon>
        <taxon>Betaproteobacteria</taxon>
        <taxon>Burkholderiales</taxon>
        <taxon>Oxalobacteraceae</taxon>
        <taxon>Telluria group</taxon>
        <taxon>Massilia</taxon>
    </lineage>
</organism>
<dbReference type="NCBIfam" id="TIGR00836">
    <property type="entry name" value="amt"/>
    <property type="match status" value="1"/>
</dbReference>
<evidence type="ECO:0000256" key="6">
    <source>
        <dbReference type="ARBA" id="ARBA00023136"/>
    </source>
</evidence>
<sequence length="467" mass="48635">MKSTLTKVLAGLTAASLALPALAAPTINKGDTAWMFVATLLVIMMSIPGLALFYGGLVRAKNMLSVLMQVFMVFSLIIVLWCLYGYSLAFTQGGTAFIGGGDRLFLNGIYDAAAGTFSQAATFSKETMIPEFIFVAFQGTFAAITCGLIVGAFAERVRFSAVLAFMVIWFTFGYLPVAHMVWFWAGPDAITDAASLAKVTADAGFLWQKGALDFAGGTVVHINAAVAGLVGAYVIGKRTGLGRESMAPHSLTMTMIGASLLWVGWFGFNAGSALEAGDVAALAFINTLLATAASAVSWMFGEWIFKRKPSLLGAVSGAVSGLVAITPAAGFVGPMGGLVIGLLAGVVCLWGVTGLKRLLGADDSLDVFGVHGVGGILGALLTGVFASPQLGGQGIWDYIANKGSPDYSIAGQVWVQAQAVGITIVWSAVVAFIAFKLVDVVIGLRVPVEQEREGLDITSHGESAYHS</sequence>
<feature type="transmembrane region" description="Helical" evidence="8">
    <location>
        <begin position="280"/>
        <end position="300"/>
    </location>
</feature>
<feature type="transmembrane region" description="Helical" evidence="8">
    <location>
        <begin position="33"/>
        <end position="54"/>
    </location>
</feature>
<protein>
    <recommendedName>
        <fullName evidence="8">Ammonium transporter</fullName>
    </recommendedName>
</protein>
<evidence type="ECO:0000259" key="10">
    <source>
        <dbReference type="Pfam" id="PF00909"/>
    </source>
</evidence>
<evidence type="ECO:0000256" key="2">
    <source>
        <dbReference type="ARBA" id="ARBA00005887"/>
    </source>
</evidence>